<evidence type="ECO:0000256" key="3">
    <source>
        <dbReference type="ARBA" id="ARBA00022989"/>
    </source>
</evidence>
<comment type="function">
    <text evidence="6">Forms chloride channels.</text>
</comment>
<name>A0AAN4ZAE0_9BILA</name>
<keyword evidence="6" id="KW-0407">Ion channel</keyword>
<evidence type="ECO:0000313" key="8">
    <source>
        <dbReference type="EMBL" id="GMR34150.1"/>
    </source>
</evidence>
<evidence type="ECO:0000256" key="6">
    <source>
        <dbReference type="RuleBase" id="RU363126"/>
    </source>
</evidence>
<evidence type="ECO:0000256" key="1">
    <source>
        <dbReference type="ARBA" id="ARBA00004370"/>
    </source>
</evidence>
<keyword evidence="9" id="KW-1185">Reference proteome</keyword>
<protein>
    <recommendedName>
        <fullName evidence="6">Bestrophin homolog</fullName>
    </recommendedName>
</protein>
<evidence type="ECO:0000256" key="4">
    <source>
        <dbReference type="ARBA" id="ARBA00023136"/>
    </source>
</evidence>
<feature type="transmembrane region" description="Helical" evidence="6">
    <location>
        <begin position="31"/>
        <end position="52"/>
    </location>
</feature>
<keyword evidence="6" id="KW-0869">Chloride channel</keyword>
<dbReference type="GO" id="GO:0005886">
    <property type="term" value="C:plasma membrane"/>
    <property type="evidence" value="ECO:0007669"/>
    <property type="project" value="UniProtKB-SubCell"/>
</dbReference>
<proteinExistence type="inferred from homology"/>
<dbReference type="InterPro" id="IPR000615">
    <property type="entry name" value="Bestrophin"/>
</dbReference>
<feature type="transmembrane region" description="Helical" evidence="6">
    <location>
        <begin position="128"/>
        <end position="147"/>
    </location>
</feature>
<dbReference type="EMBL" id="BTRK01000001">
    <property type="protein sequence ID" value="GMR34150.1"/>
    <property type="molecule type" value="Genomic_DNA"/>
</dbReference>
<dbReference type="GO" id="GO:0005254">
    <property type="term" value="F:chloride channel activity"/>
    <property type="evidence" value="ECO:0007669"/>
    <property type="project" value="UniProtKB-KW"/>
</dbReference>
<dbReference type="AlphaFoldDB" id="A0AAN4ZAE0"/>
<accession>A0AAN4ZAE0</accession>
<keyword evidence="3 6" id="KW-1133">Transmembrane helix</keyword>
<feature type="region of interest" description="Disordered" evidence="7">
    <location>
        <begin position="457"/>
        <end position="566"/>
    </location>
</feature>
<dbReference type="Proteomes" id="UP001328107">
    <property type="component" value="Unassembled WGS sequence"/>
</dbReference>
<sequence>MTVTYTLEVSRARFWGFPKLLIRWKGSIYRLMYLEMTSFLALFYLIMTTYRWGLSEENQRRFEMVALYCRDFTLTIPITFVMGFYVTFVAGRWWQQYMNIPWPDRIALQVSAYVSGSDERGRLMRRALVRYANLLAIFTFQSTSTVIKRRFPTIDHLLDAGLLTEEEKRTLESIHSPQGTWFVPAHWFCQLATIARKEGRIHDDLHLKSLIDEMMTYRGQCGMIWSYDWISVPLVYTQVVTIAVYSFFTASLFGRQYLITDATVGTHNVVDSYVPFYTVVQFCFYVGWLKVAESMICPFGEDDDDFELNWIIDRNVQVSYLLADTLHLKHPRLTRDIFWNTVEPDLPYTAATSKDRRAKDAFMGSTQAMNINVKQSEWDMDELPPIGEMDEDRAEAGMNHNSKRASTILEDDLEGADGDDAGSVISCSSTNTELKFKKRGRLATLLLGSSRQTLFSKSGSKRSMFQRSTDASYPNLDANSQEVSDPYEDSPGSNSSQRVGTPLSQMVSVPPVVLEESEVDSAGERTLTQKEGKDLAARIKKLSRTEEVEREEDLPFDSSQTPLFLP</sequence>
<evidence type="ECO:0000256" key="5">
    <source>
        <dbReference type="ARBA" id="ARBA00034769"/>
    </source>
</evidence>
<evidence type="ECO:0000313" key="9">
    <source>
        <dbReference type="Proteomes" id="UP001328107"/>
    </source>
</evidence>
<dbReference type="InterPro" id="IPR021134">
    <property type="entry name" value="Bestrophin-like"/>
</dbReference>
<dbReference type="Pfam" id="PF01062">
    <property type="entry name" value="Bestrophin"/>
    <property type="match status" value="1"/>
</dbReference>
<feature type="compositionally biased region" description="Polar residues" evidence="7">
    <location>
        <begin position="491"/>
        <end position="506"/>
    </location>
</feature>
<keyword evidence="2 6" id="KW-0812">Transmembrane</keyword>
<keyword evidence="6" id="KW-0868">Chloride</keyword>
<evidence type="ECO:0000256" key="2">
    <source>
        <dbReference type="ARBA" id="ARBA00022692"/>
    </source>
</evidence>
<dbReference type="GO" id="GO:0034707">
    <property type="term" value="C:chloride channel complex"/>
    <property type="evidence" value="ECO:0007669"/>
    <property type="project" value="UniProtKB-KW"/>
</dbReference>
<dbReference type="PANTHER" id="PTHR10736:SF0">
    <property type="entry name" value="BESTROPHIN HOMOLOG"/>
    <property type="match status" value="1"/>
</dbReference>
<keyword evidence="4 6" id="KW-0472">Membrane</keyword>
<comment type="similarity">
    <text evidence="5 6">Belongs to the anion channel-forming bestrophin (TC 1.A.46) family. Calcium-sensitive chloride channel subfamily.</text>
</comment>
<feature type="compositionally biased region" description="Polar residues" evidence="7">
    <location>
        <begin position="557"/>
        <end position="566"/>
    </location>
</feature>
<feature type="compositionally biased region" description="Polar residues" evidence="7">
    <location>
        <begin position="457"/>
        <end position="483"/>
    </location>
</feature>
<feature type="transmembrane region" description="Helical" evidence="6">
    <location>
        <begin position="72"/>
        <end position="91"/>
    </location>
</feature>
<feature type="compositionally biased region" description="Basic and acidic residues" evidence="7">
    <location>
        <begin position="527"/>
        <end position="547"/>
    </location>
</feature>
<comment type="caution">
    <text evidence="8">The sequence shown here is derived from an EMBL/GenBank/DDBJ whole genome shotgun (WGS) entry which is preliminary data.</text>
</comment>
<gene>
    <name evidence="8" type="ORF">PMAYCL1PPCAC_04345</name>
</gene>
<comment type="subcellular location">
    <subcellularLocation>
        <location evidence="6">Cell membrane</location>
        <topology evidence="6">Multi-pass membrane protein</topology>
    </subcellularLocation>
    <subcellularLocation>
        <location evidence="1">Membrane</location>
    </subcellularLocation>
</comment>
<reference evidence="9" key="1">
    <citation type="submission" date="2022-10" db="EMBL/GenBank/DDBJ databases">
        <title>Genome assembly of Pristionchus species.</title>
        <authorList>
            <person name="Yoshida K."/>
            <person name="Sommer R.J."/>
        </authorList>
    </citation>
    <scope>NUCLEOTIDE SEQUENCE [LARGE SCALE GENOMIC DNA]</scope>
    <source>
        <strain evidence="9">RS5460</strain>
    </source>
</reference>
<keyword evidence="6" id="KW-0406">Ion transport</keyword>
<organism evidence="8 9">
    <name type="scientific">Pristionchus mayeri</name>
    <dbReference type="NCBI Taxonomy" id="1317129"/>
    <lineage>
        <taxon>Eukaryota</taxon>
        <taxon>Metazoa</taxon>
        <taxon>Ecdysozoa</taxon>
        <taxon>Nematoda</taxon>
        <taxon>Chromadorea</taxon>
        <taxon>Rhabditida</taxon>
        <taxon>Rhabditina</taxon>
        <taxon>Diplogasteromorpha</taxon>
        <taxon>Diplogasteroidea</taxon>
        <taxon>Neodiplogasteridae</taxon>
        <taxon>Pristionchus</taxon>
    </lineage>
</organism>
<evidence type="ECO:0000256" key="7">
    <source>
        <dbReference type="SAM" id="MobiDB-lite"/>
    </source>
</evidence>
<keyword evidence="6" id="KW-0813">Transport</keyword>
<dbReference type="PANTHER" id="PTHR10736">
    <property type="entry name" value="BESTROPHIN"/>
    <property type="match status" value="1"/>
</dbReference>
<keyword evidence="6" id="KW-1003">Cell membrane</keyword>